<organism evidence="1 2">
    <name type="scientific">Heterorhabditis bacteriophora</name>
    <name type="common">Entomopathogenic nematode worm</name>
    <dbReference type="NCBI Taxonomy" id="37862"/>
    <lineage>
        <taxon>Eukaryota</taxon>
        <taxon>Metazoa</taxon>
        <taxon>Ecdysozoa</taxon>
        <taxon>Nematoda</taxon>
        <taxon>Chromadorea</taxon>
        <taxon>Rhabditida</taxon>
        <taxon>Rhabditina</taxon>
        <taxon>Rhabditomorpha</taxon>
        <taxon>Strongyloidea</taxon>
        <taxon>Heterorhabditidae</taxon>
        <taxon>Heterorhabditis</taxon>
    </lineage>
</organism>
<accession>A0A1I7XR40</accession>
<dbReference type="Proteomes" id="UP000095283">
    <property type="component" value="Unplaced"/>
</dbReference>
<proteinExistence type="predicted"/>
<dbReference type="AlphaFoldDB" id="A0A1I7XR40"/>
<reference evidence="2" key="1">
    <citation type="submission" date="2016-11" db="UniProtKB">
        <authorList>
            <consortium name="WormBaseParasite"/>
        </authorList>
    </citation>
    <scope>IDENTIFICATION</scope>
</reference>
<evidence type="ECO:0000313" key="2">
    <source>
        <dbReference type="WBParaSite" id="Hba_20199"/>
    </source>
</evidence>
<protein>
    <submittedName>
        <fullName evidence="2">Transposase</fullName>
    </submittedName>
</protein>
<dbReference type="WBParaSite" id="Hba_20199">
    <property type="protein sequence ID" value="Hba_20199"/>
    <property type="gene ID" value="Hba_20199"/>
</dbReference>
<evidence type="ECO:0000313" key="1">
    <source>
        <dbReference type="Proteomes" id="UP000095283"/>
    </source>
</evidence>
<name>A0A1I7XR40_HETBA</name>
<keyword evidence="1" id="KW-1185">Reference proteome</keyword>
<sequence>MVSDYANQSFAATVIRSIVIDITKV</sequence>